<dbReference type="GeneID" id="5720725"/>
<reference evidence="2 3" key="1">
    <citation type="journal article" date="2007" name="Science">
        <title>The Chlamydomonas genome reveals the evolution of key animal and plant functions.</title>
        <authorList>
            <person name="Merchant S.S."/>
            <person name="Prochnik S.E."/>
            <person name="Vallon O."/>
            <person name="Harris E.H."/>
            <person name="Karpowicz S.J."/>
            <person name="Witman G.B."/>
            <person name="Terry A."/>
            <person name="Salamov A."/>
            <person name="Fritz-Laylin L.K."/>
            <person name="Marechal-Drouard L."/>
            <person name="Marshall W.F."/>
            <person name="Qu L.H."/>
            <person name="Nelson D.R."/>
            <person name="Sanderfoot A.A."/>
            <person name="Spalding M.H."/>
            <person name="Kapitonov V.V."/>
            <person name="Ren Q."/>
            <person name="Ferris P."/>
            <person name="Lindquist E."/>
            <person name="Shapiro H."/>
            <person name="Lucas S.M."/>
            <person name="Grimwood J."/>
            <person name="Schmutz J."/>
            <person name="Cardol P."/>
            <person name="Cerutti H."/>
            <person name="Chanfreau G."/>
            <person name="Chen C.L."/>
            <person name="Cognat V."/>
            <person name="Croft M.T."/>
            <person name="Dent R."/>
            <person name="Dutcher S."/>
            <person name="Fernandez E."/>
            <person name="Fukuzawa H."/>
            <person name="Gonzalez-Ballester D."/>
            <person name="Gonzalez-Halphen D."/>
            <person name="Hallmann A."/>
            <person name="Hanikenne M."/>
            <person name="Hippler M."/>
            <person name="Inwood W."/>
            <person name="Jabbari K."/>
            <person name="Kalanon M."/>
            <person name="Kuras R."/>
            <person name="Lefebvre P.A."/>
            <person name="Lemaire S.D."/>
            <person name="Lobanov A.V."/>
            <person name="Lohr M."/>
            <person name="Manuell A."/>
            <person name="Meier I."/>
            <person name="Mets L."/>
            <person name="Mittag M."/>
            <person name="Mittelmeier T."/>
            <person name="Moroney J.V."/>
            <person name="Moseley J."/>
            <person name="Napoli C."/>
            <person name="Nedelcu A.M."/>
            <person name="Niyogi K."/>
            <person name="Novoselov S.V."/>
            <person name="Paulsen I.T."/>
            <person name="Pazour G."/>
            <person name="Purton S."/>
            <person name="Ral J.P."/>
            <person name="Riano-Pachon D.M."/>
            <person name="Riekhof W."/>
            <person name="Rymarquis L."/>
            <person name="Schroda M."/>
            <person name="Stern D."/>
            <person name="Umen J."/>
            <person name="Willows R."/>
            <person name="Wilson N."/>
            <person name="Zimmer S.L."/>
            <person name="Allmer J."/>
            <person name="Balk J."/>
            <person name="Bisova K."/>
            <person name="Chen C.J."/>
            <person name="Elias M."/>
            <person name="Gendler K."/>
            <person name="Hauser C."/>
            <person name="Lamb M.R."/>
            <person name="Ledford H."/>
            <person name="Long J.C."/>
            <person name="Minagawa J."/>
            <person name="Page M.D."/>
            <person name="Pan J."/>
            <person name="Pootakham W."/>
            <person name="Roje S."/>
            <person name="Rose A."/>
            <person name="Stahlberg E."/>
            <person name="Terauchi A.M."/>
            <person name="Yang P."/>
            <person name="Ball S."/>
            <person name="Bowler C."/>
            <person name="Dieckmann C.L."/>
            <person name="Gladyshev V.N."/>
            <person name="Green P."/>
            <person name="Jorgensen R."/>
            <person name="Mayfield S."/>
            <person name="Mueller-Roeber B."/>
            <person name="Rajamani S."/>
            <person name="Sayre R.T."/>
            <person name="Brokstein P."/>
            <person name="Dubchak I."/>
            <person name="Goodstein D."/>
            <person name="Hornick L."/>
            <person name="Huang Y.W."/>
            <person name="Jhaveri J."/>
            <person name="Luo Y."/>
            <person name="Martinez D."/>
            <person name="Ngau W.C."/>
            <person name="Otillar B."/>
            <person name="Poliakov A."/>
            <person name="Porter A."/>
            <person name="Szajkowski L."/>
            <person name="Werner G."/>
            <person name="Zhou K."/>
            <person name="Grigoriev I.V."/>
            <person name="Rokhsar D.S."/>
            <person name="Grossman A.R."/>
        </authorList>
    </citation>
    <scope>NUCLEOTIDE SEQUENCE [LARGE SCALE GENOMIC DNA]</scope>
    <source>
        <strain evidence="3">CC-503</strain>
    </source>
</reference>
<organism evidence="2 3">
    <name type="scientific">Chlamydomonas reinhardtii</name>
    <name type="common">Chlamydomonas smithii</name>
    <dbReference type="NCBI Taxonomy" id="3055"/>
    <lineage>
        <taxon>Eukaryota</taxon>
        <taxon>Viridiplantae</taxon>
        <taxon>Chlorophyta</taxon>
        <taxon>core chlorophytes</taxon>
        <taxon>Chlorophyceae</taxon>
        <taxon>CS clade</taxon>
        <taxon>Chlamydomonadales</taxon>
        <taxon>Chlamydomonadaceae</taxon>
        <taxon>Chlamydomonas</taxon>
    </lineage>
</organism>
<evidence type="ECO:0000313" key="2">
    <source>
        <dbReference type="EMBL" id="PNW78315.1"/>
    </source>
</evidence>
<proteinExistence type="predicted"/>
<dbReference type="ExpressionAtlas" id="A0A2K3DCQ6">
    <property type="expression patterns" value="baseline"/>
</dbReference>
<dbReference type="InParanoid" id="A0A2K3DCQ6"/>
<evidence type="ECO:0000256" key="1">
    <source>
        <dbReference type="SAM" id="MobiDB-lite"/>
    </source>
</evidence>
<sequence length="354" mass="36840">MPLAITGSPPYLAFTRPACHTCEHIYDPTTDRPDDDGVIPACPVPDSCPADAVMTAVGIPDLARSKCKPNTSCLQKPPESHYSTFPLATFPRPPPTCCTPWATTPTNPPVPGNACYTMIPTPSSTTICASTASPSMFMRPAPPANSSTPSSGLSPSSCVAWAFPSLRDYSTLTADPLTPYSGLSEPKRQHAERPGRLRTSALRPTRTAAGQPNTTATYCFNVCAGCAANSLGQTSVMAFYSPGAGAKVTSSIGAAGLPVSPVWRRPCSTPASSSASSCTYSTPAAPTTYADTWGVQQVYQGDIKNGKAPIAKVPIGPTANNPNGVHLAVQMNVNGGFCDADVPYNNWPEPTAAV</sequence>
<feature type="compositionally biased region" description="Basic and acidic residues" evidence="1">
    <location>
        <begin position="185"/>
        <end position="195"/>
    </location>
</feature>
<dbReference type="EMBL" id="CM008970">
    <property type="protein sequence ID" value="PNW78315.1"/>
    <property type="molecule type" value="Genomic_DNA"/>
</dbReference>
<accession>A0A2K3DCQ6</accession>
<dbReference type="Proteomes" id="UP000006906">
    <property type="component" value="Chromosome 9"/>
</dbReference>
<dbReference type="Gramene" id="PNW78315">
    <property type="protein sequence ID" value="PNW78315"/>
    <property type="gene ID" value="CHLRE_09g402304v5"/>
</dbReference>
<keyword evidence="3" id="KW-1185">Reference proteome</keyword>
<name>A0A2K3DCQ6_CHLRE</name>
<protein>
    <submittedName>
        <fullName evidence="2">Uncharacterized protein</fullName>
    </submittedName>
</protein>
<gene>
    <name evidence="2" type="ORF">CHLRE_09g402304v5</name>
</gene>
<dbReference type="RefSeq" id="XP_042920773.1">
    <property type="nucleotide sequence ID" value="XM_043066067.1"/>
</dbReference>
<evidence type="ECO:0000313" key="3">
    <source>
        <dbReference type="Proteomes" id="UP000006906"/>
    </source>
</evidence>
<dbReference type="KEGG" id="cre:CHLRE_09g402304v5"/>
<feature type="region of interest" description="Disordered" evidence="1">
    <location>
        <begin position="178"/>
        <end position="209"/>
    </location>
</feature>
<dbReference type="AlphaFoldDB" id="A0A2K3DCQ6"/>